<accession>A0A101MMF8</accession>
<protein>
    <submittedName>
        <fullName evidence="1">Uncharacterized protein</fullName>
    </submittedName>
</protein>
<reference evidence="1 2" key="1">
    <citation type="submission" date="2015-10" db="EMBL/GenBank/DDBJ databases">
        <title>Genome sequencing of Penicillium freii.</title>
        <authorList>
            <person name="Nguyen H.D."/>
            <person name="Visagie C.M."/>
            <person name="Seifert K.A."/>
        </authorList>
    </citation>
    <scope>NUCLEOTIDE SEQUENCE [LARGE SCALE GENOMIC DNA]</scope>
    <source>
        <strain evidence="1 2">DAOM 242723</strain>
    </source>
</reference>
<comment type="caution">
    <text evidence="1">The sequence shown here is derived from an EMBL/GenBank/DDBJ whole genome shotgun (WGS) entry which is preliminary data.</text>
</comment>
<name>A0A101MMF8_PENFR</name>
<evidence type="ECO:0000313" key="1">
    <source>
        <dbReference type="EMBL" id="KUM63199.1"/>
    </source>
</evidence>
<dbReference type="EMBL" id="LLXE01000079">
    <property type="protein sequence ID" value="KUM63199.1"/>
    <property type="molecule type" value="Genomic_DNA"/>
</dbReference>
<dbReference type="Proteomes" id="UP000055045">
    <property type="component" value="Unassembled WGS sequence"/>
</dbReference>
<evidence type="ECO:0000313" key="2">
    <source>
        <dbReference type="Proteomes" id="UP000055045"/>
    </source>
</evidence>
<dbReference type="AlphaFoldDB" id="A0A101MMF8"/>
<proteinExistence type="predicted"/>
<organism evidence="1 2">
    <name type="scientific">Penicillium freii</name>
    <dbReference type="NCBI Taxonomy" id="48697"/>
    <lineage>
        <taxon>Eukaryota</taxon>
        <taxon>Fungi</taxon>
        <taxon>Dikarya</taxon>
        <taxon>Ascomycota</taxon>
        <taxon>Pezizomycotina</taxon>
        <taxon>Eurotiomycetes</taxon>
        <taxon>Eurotiomycetidae</taxon>
        <taxon>Eurotiales</taxon>
        <taxon>Aspergillaceae</taxon>
        <taxon>Penicillium</taxon>
    </lineage>
</organism>
<sequence length="99" mass="11133">METQVFNEGLLQVPSKDLCAMQIYSMPQRQCILRLFLRYHEAALLSQATGGITIHNLWLFTRNVSPYFDTHSPIEGADVTRGSLQKDVSNCEGLVLASF</sequence>
<keyword evidence="2" id="KW-1185">Reference proteome</keyword>
<gene>
    <name evidence="1" type="ORF">ACN42_g3883</name>
</gene>